<dbReference type="InterPro" id="IPR052536">
    <property type="entry name" value="ABC-4_Integral_Memb_Prot"/>
</dbReference>
<feature type="transmembrane region" description="Helical" evidence="6">
    <location>
        <begin position="237"/>
        <end position="255"/>
    </location>
</feature>
<dbReference type="EMBL" id="DXBU01000130">
    <property type="protein sequence ID" value="HIZ23038.1"/>
    <property type="molecule type" value="Genomic_DNA"/>
</dbReference>
<evidence type="ECO:0000259" key="7">
    <source>
        <dbReference type="Pfam" id="PF02687"/>
    </source>
</evidence>
<feature type="domain" description="ABC3 transporter permease C-terminal" evidence="7">
    <location>
        <begin position="61"/>
        <end position="180"/>
    </location>
</feature>
<feature type="transmembrane region" description="Helical" evidence="6">
    <location>
        <begin position="572"/>
        <end position="596"/>
    </location>
</feature>
<reference evidence="8" key="2">
    <citation type="submission" date="2021-04" db="EMBL/GenBank/DDBJ databases">
        <authorList>
            <person name="Gilroy R."/>
        </authorList>
    </citation>
    <scope>NUCLEOTIDE SEQUENCE</scope>
    <source>
        <strain evidence="8">14324</strain>
    </source>
</reference>
<dbReference type="Pfam" id="PF02687">
    <property type="entry name" value="FtsX"/>
    <property type="match status" value="1"/>
</dbReference>
<organism evidence="8 9">
    <name type="scientific">Candidatus Blautia faecigallinarum</name>
    <dbReference type="NCBI Taxonomy" id="2838488"/>
    <lineage>
        <taxon>Bacteria</taxon>
        <taxon>Bacillati</taxon>
        <taxon>Bacillota</taxon>
        <taxon>Clostridia</taxon>
        <taxon>Lachnospirales</taxon>
        <taxon>Lachnospiraceae</taxon>
        <taxon>Blautia</taxon>
    </lineage>
</organism>
<keyword evidence="6" id="KW-0813">Transport</keyword>
<name>A0A9D2ITL9_9FIRM</name>
<dbReference type="PANTHER" id="PTHR46795:SF3">
    <property type="entry name" value="ABC TRANSPORTER PERMEASE"/>
    <property type="match status" value="1"/>
</dbReference>
<dbReference type="PIRSF" id="PIRSF018968">
    <property type="entry name" value="ABC_permease_BceB"/>
    <property type="match status" value="1"/>
</dbReference>
<feature type="transmembrane region" description="Helical" evidence="6">
    <location>
        <begin position="104"/>
        <end position="132"/>
    </location>
</feature>
<dbReference type="Proteomes" id="UP000824041">
    <property type="component" value="Unassembled WGS sequence"/>
</dbReference>
<accession>A0A9D2ITL9</accession>
<dbReference type="GO" id="GO:0055085">
    <property type="term" value="P:transmembrane transport"/>
    <property type="evidence" value="ECO:0007669"/>
    <property type="project" value="UniProtKB-UniRule"/>
</dbReference>
<comment type="caution">
    <text evidence="8">The sequence shown here is derived from an EMBL/GenBank/DDBJ whole genome shotgun (WGS) entry which is preliminary data.</text>
</comment>
<feature type="transmembrane region" description="Helical" evidence="6">
    <location>
        <begin position="667"/>
        <end position="686"/>
    </location>
</feature>
<keyword evidence="3 6" id="KW-0812">Transmembrane</keyword>
<feature type="transmembrane region" description="Helical" evidence="6">
    <location>
        <begin position="20"/>
        <end position="40"/>
    </location>
</feature>
<evidence type="ECO:0000256" key="4">
    <source>
        <dbReference type="ARBA" id="ARBA00022989"/>
    </source>
</evidence>
<dbReference type="AlphaFoldDB" id="A0A9D2ITL9"/>
<reference evidence="8" key="1">
    <citation type="journal article" date="2021" name="PeerJ">
        <title>Extensive microbial diversity within the chicken gut microbiome revealed by metagenomics and culture.</title>
        <authorList>
            <person name="Gilroy R."/>
            <person name="Ravi A."/>
            <person name="Getino M."/>
            <person name="Pursley I."/>
            <person name="Horton D.L."/>
            <person name="Alikhan N.F."/>
            <person name="Baker D."/>
            <person name="Gharbi K."/>
            <person name="Hall N."/>
            <person name="Watson M."/>
            <person name="Adriaenssens E.M."/>
            <person name="Foster-Nyarko E."/>
            <person name="Jarju S."/>
            <person name="Secka A."/>
            <person name="Antonio M."/>
            <person name="Oren A."/>
            <person name="Chaudhuri R.R."/>
            <person name="La Ragione R."/>
            <person name="Hildebrand F."/>
            <person name="Pallen M.J."/>
        </authorList>
    </citation>
    <scope>NUCLEOTIDE SEQUENCE</scope>
    <source>
        <strain evidence="8">14324</strain>
    </source>
</reference>
<keyword evidence="2 6" id="KW-1003">Cell membrane</keyword>
<dbReference type="PANTHER" id="PTHR46795">
    <property type="entry name" value="ABC TRANSPORTER PERMEASE-RELATED-RELATED"/>
    <property type="match status" value="1"/>
</dbReference>
<keyword evidence="5 6" id="KW-0472">Membrane</keyword>
<protein>
    <submittedName>
        <fullName evidence="8">ABC transporter permease</fullName>
    </submittedName>
</protein>
<feature type="transmembrane region" description="Helical" evidence="6">
    <location>
        <begin position="286"/>
        <end position="305"/>
    </location>
</feature>
<evidence type="ECO:0000256" key="1">
    <source>
        <dbReference type="ARBA" id="ARBA00004651"/>
    </source>
</evidence>
<sequence>MKLNSIYKKLRKNSKGQYLLLGFCICLSVLLLTSFTLMYFGPTVQDFLQEGGDTRKMASLLMAATSVGCFIFTIYASGLFFRSKAREYGVLMALGIQKKELKKLLFGELSMVTALSCLVGLVLSVPLSWVIWKVFEIFIISNEQMTYRFGPVGFLPGILFSVILALALGVAGFRFVRRTDIMEVLHMQQKTEMVREIPGWTFGAGVVLTVAGILLGSGLPQFSAKVLNINLPGIFNLVYLLSVAGIYLILLSIVAQSRAKRNKNKYYRNLVSISLMRFTARSATRNMCVSVLLLFACCFAAFYGMQYSLAPDILNTDSGRTFSMHYPALEDQIGKTEIEETAQKYQMQIQDYSENDAVNLVISRNARDFNEDGTRYLELYKEQEKAALFVSEKDYRTLSGHDVSVEPGTYQTVTTTDYREAFEYIDGLQEVMNPDTEKSWKLTFGGQLTCDSLASMSEPFAFVLDDQDYQNIISGVSPAYMEHMIFFNVSDVENSYDFAMDLLSQYVGHATELSSHMGLWDIWEQKLADDAGQPYGYEGSVDMTMDNNMLLGDWKYAPSFNIITVQDRMQLISVYVMLSLYICLISLAAISVMAYVRSISVASDNRELFESLEKLGADNRYQRQVLKKQLARIFQYPAAIGCGLGFLFSFSMDFFNDGRISSTETKALVLLLGIILLVSVVLYCVYRYSMREAERKAGIFSLSLEKSPDR</sequence>
<feature type="transmembrane region" description="Helical" evidence="6">
    <location>
        <begin position="60"/>
        <end position="83"/>
    </location>
</feature>
<proteinExistence type="inferred from homology"/>
<evidence type="ECO:0000256" key="5">
    <source>
        <dbReference type="ARBA" id="ARBA00023136"/>
    </source>
</evidence>
<dbReference type="InterPro" id="IPR003838">
    <property type="entry name" value="ABC3_permease_C"/>
</dbReference>
<dbReference type="InterPro" id="IPR027022">
    <property type="entry name" value="ABC_permease_BceB-typ"/>
</dbReference>
<feature type="transmembrane region" description="Helical" evidence="6">
    <location>
        <begin position="152"/>
        <end position="176"/>
    </location>
</feature>
<dbReference type="GO" id="GO:0005886">
    <property type="term" value="C:plasma membrane"/>
    <property type="evidence" value="ECO:0007669"/>
    <property type="project" value="UniProtKB-SubCell"/>
</dbReference>
<comment type="subcellular location">
    <subcellularLocation>
        <location evidence="1 6">Cell membrane</location>
        <topology evidence="1 6">Multi-pass membrane protein</topology>
    </subcellularLocation>
</comment>
<comment type="similarity">
    <text evidence="6">Belongs to the ABC-4 integral membrane protein family.</text>
</comment>
<feature type="transmembrane region" description="Helical" evidence="6">
    <location>
        <begin position="633"/>
        <end position="655"/>
    </location>
</feature>
<feature type="transmembrane region" description="Helical" evidence="6">
    <location>
        <begin position="197"/>
        <end position="217"/>
    </location>
</feature>
<evidence type="ECO:0000313" key="8">
    <source>
        <dbReference type="EMBL" id="HIZ23038.1"/>
    </source>
</evidence>
<evidence type="ECO:0000313" key="9">
    <source>
        <dbReference type="Proteomes" id="UP000824041"/>
    </source>
</evidence>
<gene>
    <name evidence="8" type="ORF">IAA21_09625</name>
</gene>
<evidence type="ECO:0000256" key="6">
    <source>
        <dbReference type="PIRNR" id="PIRNR018968"/>
    </source>
</evidence>
<keyword evidence="4 6" id="KW-1133">Transmembrane helix</keyword>
<evidence type="ECO:0000256" key="2">
    <source>
        <dbReference type="ARBA" id="ARBA00022475"/>
    </source>
</evidence>
<evidence type="ECO:0000256" key="3">
    <source>
        <dbReference type="ARBA" id="ARBA00022692"/>
    </source>
</evidence>